<keyword evidence="5" id="KW-0255">Endonuclease</keyword>
<dbReference type="PANTHER" id="PTHR37984:SF5">
    <property type="entry name" value="PROTEIN NYNRIN-LIKE"/>
    <property type="match status" value="1"/>
</dbReference>
<dbReference type="GO" id="GO:0004190">
    <property type="term" value="F:aspartic-type endopeptidase activity"/>
    <property type="evidence" value="ECO:0007669"/>
    <property type="project" value="InterPro"/>
</dbReference>
<dbReference type="Proteomes" id="UP001458880">
    <property type="component" value="Unassembled WGS sequence"/>
</dbReference>
<evidence type="ECO:0000256" key="3">
    <source>
        <dbReference type="ARBA" id="ARBA00022695"/>
    </source>
</evidence>
<dbReference type="CDD" id="cd09274">
    <property type="entry name" value="RNase_HI_RT_Ty3"/>
    <property type="match status" value="1"/>
</dbReference>
<feature type="domain" description="Reverse transcriptase" evidence="8">
    <location>
        <begin position="204"/>
        <end position="384"/>
    </location>
</feature>
<dbReference type="EMBL" id="JASPKY010000617">
    <property type="protein sequence ID" value="KAK9687873.1"/>
    <property type="molecule type" value="Genomic_DNA"/>
</dbReference>
<evidence type="ECO:0000256" key="5">
    <source>
        <dbReference type="ARBA" id="ARBA00022759"/>
    </source>
</evidence>
<dbReference type="GO" id="GO:0042575">
    <property type="term" value="C:DNA polymerase complex"/>
    <property type="evidence" value="ECO:0007669"/>
    <property type="project" value="UniProtKB-ARBA"/>
</dbReference>
<dbReference type="InterPro" id="IPR001584">
    <property type="entry name" value="Integrase_cat-core"/>
</dbReference>
<comment type="caution">
    <text evidence="10">The sequence shown here is derived from an EMBL/GenBank/DDBJ whole genome shotgun (WGS) entry which is preliminary data.</text>
</comment>
<proteinExistence type="predicted"/>
<dbReference type="Gene3D" id="3.30.420.10">
    <property type="entry name" value="Ribonuclease H-like superfamily/Ribonuclease H"/>
    <property type="match status" value="1"/>
</dbReference>
<gene>
    <name evidence="10" type="ORF">QE152_g35944</name>
</gene>
<dbReference type="PROSITE" id="PS50994">
    <property type="entry name" value="INTEGRASE"/>
    <property type="match status" value="1"/>
</dbReference>
<dbReference type="InterPro" id="IPR001969">
    <property type="entry name" value="Aspartic_peptidase_AS"/>
</dbReference>
<keyword evidence="11" id="KW-1185">Reference proteome</keyword>
<accession>A0AAW1IEK8</accession>
<dbReference type="FunFam" id="3.30.420.10:FF:000032">
    <property type="entry name" value="Retrovirus-related Pol polyprotein from transposon 297-like Protein"/>
    <property type="match status" value="1"/>
</dbReference>
<dbReference type="Pfam" id="PF00078">
    <property type="entry name" value="RVT_1"/>
    <property type="match status" value="1"/>
</dbReference>
<dbReference type="FunFam" id="1.10.340.70:FF:000001">
    <property type="entry name" value="Retrovirus-related Pol polyprotein from transposon gypsy-like Protein"/>
    <property type="match status" value="1"/>
</dbReference>
<dbReference type="SUPFAM" id="SSF56672">
    <property type="entry name" value="DNA/RNA polymerases"/>
    <property type="match status" value="1"/>
</dbReference>
<dbReference type="InterPro" id="IPR000477">
    <property type="entry name" value="RT_dom"/>
</dbReference>
<feature type="domain" description="Integrase catalytic" evidence="9">
    <location>
        <begin position="737"/>
        <end position="895"/>
    </location>
</feature>
<keyword evidence="4" id="KW-0540">Nuclease</keyword>
<sequence length="1050" mass="121234">MLGLLDSGASRTIIGGRGWKVLRDIGLLKLDKTSLSKVTVANGNTCRCIGVLHVECVEELGCTNLVEHKIELIGEVEPIKQRYYPVSPEPIGIYIAVMQNMFRRLTVPVSEEVKLKILLQFVADVPVDSVDALRSEEVLSTKQASILSELVESHFNSSIEELGCTNLVEHKIELIGEVEPIKQRYYPVSPAIIKQMDTVIKDMLDKGVIEPSSSPWSSPVVMVPKRDGTWRFCVDYRQLNKVTKRDAYPLPYISSILDRLRDARYLSSLDVKSAYWQIPVAEDSRPLTAFTVPGRGLFQFKRLPFGLHTAPATWQRLIDRVLGVDLEPYCFKYLDDIIITTQTFEQHIEVLSKVFKRIRSAGLTLGRDKCKFCRSELGYLGYVVDRNGLHVDPGKVEAILRIPIPTKVQEVRSLIGTASWYRRFIPNFASVIEPLTMLLRKGVKFEWTEAQRRSFDEIKERLVSAPVLSCPDFSLPFTIQTDASAFGLGAVLTQEHPEQGERVICYLSRSLSRQERNFSTTERECLAVLWSIDKLRPYVEGSHFKVITDHWSLRWLNNLKNPTGRLARWSLQLQQYSFDVVHRKGKDHAVPDMLSRSVLIVDSISVNHPQVIDRWYENMKRGVAENPLKFPSWRVEDSKVYKFVHSREVADLQIPDEWKIVVPKFQRMEVLQACHDSPHAGHPGVFKTFNRVAQHSQHYYWPKMKSDISRYVGRCTVCNENKPEQRKPAGFTAKRRIVDRPFQVVSCDFIGPLPRSTRGYKYILVIVDLFSKFTLAIPLRSATTKLCWAAIEDQLFLMFGQPMTLISDNGVQFRSREFTNLLQSYRVQHVFTPNYHAQANPTERTNKTLETMVRCYVKDNHRSWDKHLRKIACAIRTQVHESTGYTPYSIVFGREFPLNLTDYIKLSRDLAVDENALRTDRTIPLRSLYAEVKRRLEKAAERNKRYYDLRRRDVQYSVGDRGRLEKAAERNKRYYDLRRRDVQYSVGDRVFRRNFVQSDALNYFAAKLAPKFVGPFVIKKKISPWTCELEDTDGRFRGNWHCKDLKPSSD</sequence>
<dbReference type="GO" id="GO:0004519">
    <property type="term" value="F:endonuclease activity"/>
    <property type="evidence" value="ECO:0007669"/>
    <property type="project" value="UniProtKB-KW"/>
</dbReference>
<dbReference type="SUPFAM" id="SSF53098">
    <property type="entry name" value="Ribonuclease H-like"/>
    <property type="match status" value="1"/>
</dbReference>
<dbReference type="PROSITE" id="PS50878">
    <property type="entry name" value="RT_POL"/>
    <property type="match status" value="1"/>
</dbReference>
<protein>
    <recommendedName>
        <fullName evidence="1">RNA-directed DNA polymerase</fullName>
        <ecNumber evidence="1">2.7.7.49</ecNumber>
    </recommendedName>
</protein>
<evidence type="ECO:0000256" key="1">
    <source>
        <dbReference type="ARBA" id="ARBA00012493"/>
    </source>
</evidence>
<dbReference type="InterPro" id="IPR036397">
    <property type="entry name" value="RNaseH_sf"/>
</dbReference>
<dbReference type="PANTHER" id="PTHR37984">
    <property type="entry name" value="PROTEIN CBG26694"/>
    <property type="match status" value="1"/>
</dbReference>
<evidence type="ECO:0000256" key="4">
    <source>
        <dbReference type="ARBA" id="ARBA00022722"/>
    </source>
</evidence>
<keyword evidence="7 10" id="KW-0695">RNA-directed DNA polymerase</keyword>
<dbReference type="GO" id="GO:0015074">
    <property type="term" value="P:DNA integration"/>
    <property type="evidence" value="ECO:0007669"/>
    <property type="project" value="InterPro"/>
</dbReference>
<dbReference type="GO" id="GO:0003676">
    <property type="term" value="F:nucleic acid binding"/>
    <property type="evidence" value="ECO:0007669"/>
    <property type="project" value="InterPro"/>
</dbReference>
<keyword evidence="2" id="KW-0808">Transferase</keyword>
<evidence type="ECO:0000313" key="11">
    <source>
        <dbReference type="Proteomes" id="UP001458880"/>
    </source>
</evidence>
<dbReference type="CDD" id="cd01647">
    <property type="entry name" value="RT_LTR"/>
    <property type="match status" value="1"/>
</dbReference>
<dbReference type="Gene3D" id="1.10.340.70">
    <property type="match status" value="1"/>
</dbReference>
<dbReference type="FunFam" id="3.10.20.370:FF:000001">
    <property type="entry name" value="Retrovirus-related Pol polyprotein from transposon 17.6-like protein"/>
    <property type="match status" value="1"/>
</dbReference>
<dbReference type="InterPro" id="IPR043128">
    <property type="entry name" value="Rev_trsase/Diguanyl_cyclase"/>
</dbReference>
<dbReference type="GO" id="GO:0003964">
    <property type="term" value="F:RNA-directed DNA polymerase activity"/>
    <property type="evidence" value="ECO:0007669"/>
    <property type="project" value="UniProtKB-KW"/>
</dbReference>
<organism evidence="10 11">
    <name type="scientific">Popillia japonica</name>
    <name type="common">Japanese beetle</name>
    <dbReference type="NCBI Taxonomy" id="7064"/>
    <lineage>
        <taxon>Eukaryota</taxon>
        <taxon>Metazoa</taxon>
        <taxon>Ecdysozoa</taxon>
        <taxon>Arthropoda</taxon>
        <taxon>Hexapoda</taxon>
        <taxon>Insecta</taxon>
        <taxon>Pterygota</taxon>
        <taxon>Neoptera</taxon>
        <taxon>Endopterygota</taxon>
        <taxon>Coleoptera</taxon>
        <taxon>Polyphaga</taxon>
        <taxon>Scarabaeiformia</taxon>
        <taxon>Scarabaeidae</taxon>
        <taxon>Rutelinae</taxon>
        <taxon>Popillia</taxon>
    </lineage>
</organism>
<keyword evidence="3" id="KW-0548">Nucleotidyltransferase</keyword>
<evidence type="ECO:0000256" key="6">
    <source>
        <dbReference type="ARBA" id="ARBA00022801"/>
    </source>
</evidence>
<reference evidence="10 11" key="1">
    <citation type="journal article" date="2024" name="BMC Genomics">
        <title>De novo assembly and annotation of Popillia japonica's genome with initial clues to its potential as an invasive pest.</title>
        <authorList>
            <person name="Cucini C."/>
            <person name="Boschi S."/>
            <person name="Funari R."/>
            <person name="Cardaioli E."/>
            <person name="Iannotti N."/>
            <person name="Marturano G."/>
            <person name="Paoli F."/>
            <person name="Bruttini M."/>
            <person name="Carapelli A."/>
            <person name="Frati F."/>
            <person name="Nardi F."/>
        </authorList>
    </citation>
    <scope>NUCLEOTIDE SEQUENCE [LARGE SCALE GENOMIC DNA]</scope>
    <source>
        <strain evidence="10">DMR45628</strain>
    </source>
</reference>
<dbReference type="AlphaFoldDB" id="A0AAW1IEK8"/>
<dbReference type="Pfam" id="PF00665">
    <property type="entry name" value="rve"/>
    <property type="match status" value="1"/>
</dbReference>
<evidence type="ECO:0000256" key="7">
    <source>
        <dbReference type="ARBA" id="ARBA00022918"/>
    </source>
</evidence>
<evidence type="ECO:0000313" key="10">
    <source>
        <dbReference type="EMBL" id="KAK9687873.1"/>
    </source>
</evidence>
<dbReference type="Gene3D" id="3.10.10.10">
    <property type="entry name" value="HIV Type 1 Reverse Transcriptase, subunit A, domain 1"/>
    <property type="match status" value="1"/>
</dbReference>
<evidence type="ECO:0000259" key="9">
    <source>
        <dbReference type="PROSITE" id="PS50994"/>
    </source>
</evidence>
<dbReference type="InterPro" id="IPR043502">
    <property type="entry name" value="DNA/RNA_pol_sf"/>
</dbReference>
<evidence type="ECO:0000256" key="2">
    <source>
        <dbReference type="ARBA" id="ARBA00022679"/>
    </source>
</evidence>
<dbReference type="InterPro" id="IPR050951">
    <property type="entry name" value="Retrovirus_Pol_polyprotein"/>
</dbReference>
<dbReference type="FunFam" id="3.30.70.270:FF:000020">
    <property type="entry name" value="Transposon Tf2-6 polyprotein-like Protein"/>
    <property type="match status" value="1"/>
</dbReference>
<dbReference type="Pfam" id="PF17921">
    <property type="entry name" value="Integrase_H2C2"/>
    <property type="match status" value="1"/>
</dbReference>
<evidence type="ECO:0000259" key="8">
    <source>
        <dbReference type="PROSITE" id="PS50878"/>
    </source>
</evidence>
<dbReference type="InterPro" id="IPR041588">
    <property type="entry name" value="Integrase_H2C2"/>
</dbReference>
<name>A0AAW1IEK8_POPJA</name>
<dbReference type="PROSITE" id="PS00141">
    <property type="entry name" value="ASP_PROTEASE"/>
    <property type="match status" value="1"/>
</dbReference>
<dbReference type="FunFam" id="3.10.10.10:FF:000002">
    <property type="entry name" value="Retrovirus-related Pol polyprotein from transposon 17.6-like protein"/>
    <property type="match status" value="1"/>
</dbReference>
<dbReference type="Pfam" id="PF17917">
    <property type="entry name" value="RT_RNaseH"/>
    <property type="match status" value="1"/>
</dbReference>
<dbReference type="InterPro" id="IPR012337">
    <property type="entry name" value="RNaseH-like_sf"/>
</dbReference>
<dbReference type="Gene3D" id="3.30.70.270">
    <property type="match status" value="2"/>
</dbReference>
<dbReference type="EC" id="2.7.7.49" evidence="1"/>
<dbReference type="GO" id="GO:0006508">
    <property type="term" value="P:proteolysis"/>
    <property type="evidence" value="ECO:0007669"/>
    <property type="project" value="InterPro"/>
</dbReference>
<dbReference type="InterPro" id="IPR041373">
    <property type="entry name" value="RT_RNaseH"/>
</dbReference>
<keyword evidence="6" id="KW-0378">Hydrolase</keyword>